<name>A0A8T2SPE5_CERRI</name>
<dbReference type="Pfam" id="PF00011">
    <property type="entry name" value="HSP20"/>
    <property type="match status" value="1"/>
</dbReference>
<dbReference type="PROSITE" id="PS01031">
    <property type="entry name" value="SHSP"/>
    <property type="match status" value="1"/>
</dbReference>
<dbReference type="Proteomes" id="UP000825935">
    <property type="component" value="Chromosome 18"/>
</dbReference>
<comment type="similarity">
    <text evidence="2 3">Belongs to the small heat shock protein (HSP20) family.</text>
</comment>
<evidence type="ECO:0000256" key="1">
    <source>
        <dbReference type="ARBA" id="ARBA00023016"/>
    </source>
</evidence>
<protein>
    <recommendedName>
        <fullName evidence="4">SHSP domain-containing protein</fullName>
    </recommendedName>
</protein>
<dbReference type="AlphaFoldDB" id="A0A8T2SPE5"/>
<dbReference type="SUPFAM" id="SSF49764">
    <property type="entry name" value="HSP20-like chaperones"/>
    <property type="match status" value="1"/>
</dbReference>
<accession>A0A8T2SPE5</accession>
<dbReference type="InterPro" id="IPR031107">
    <property type="entry name" value="Small_HSP"/>
</dbReference>
<keyword evidence="6" id="KW-1185">Reference proteome</keyword>
<reference evidence="5" key="1">
    <citation type="submission" date="2021-08" db="EMBL/GenBank/DDBJ databases">
        <title>WGS assembly of Ceratopteris richardii.</title>
        <authorList>
            <person name="Marchant D.B."/>
            <person name="Chen G."/>
            <person name="Jenkins J."/>
            <person name="Shu S."/>
            <person name="Leebens-Mack J."/>
            <person name="Grimwood J."/>
            <person name="Schmutz J."/>
            <person name="Soltis P."/>
            <person name="Soltis D."/>
            <person name="Chen Z.-H."/>
        </authorList>
    </citation>
    <scope>NUCLEOTIDE SEQUENCE</scope>
    <source>
        <strain evidence="5">Whitten #5841</strain>
        <tissue evidence="5">Leaf</tissue>
    </source>
</reference>
<feature type="domain" description="SHSP" evidence="4">
    <location>
        <begin position="20"/>
        <end position="140"/>
    </location>
</feature>
<dbReference type="PANTHER" id="PTHR11527">
    <property type="entry name" value="HEAT-SHOCK PROTEIN 20 FAMILY MEMBER"/>
    <property type="match status" value="1"/>
</dbReference>
<evidence type="ECO:0000256" key="3">
    <source>
        <dbReference type="RuleBase" id="RU003616"/>
    </source>
</evidence>
<evidence type="ECO:0000313" key="5">
    <source>
        <dbReference type="EMBL" id="KAH7365841.1"/>
    </source>
</evidence>
<proteinExistence type="inferred from homology"/>
<evidence type="ECO:0000256" key="2">
    <source>
        <dbReference type="PROSITE-ProRule" id="PRU00285"/>
    </source>
</evidence>
<keyword evidence="1" id="KW-0346">Stress response</keyword>
<dbReference type="Gene3D" id="2.60.40.790">
    <property type="match status" value="1"/>
</dbReference>
<dbReference type="OrthoDB" id="1245404at2759"/>
<dbReference type="InterPro" id="IPR008978">
    <property type="entry name" value="HSP20-like_chaperone"/>
</dbReference>
<sequence length="141" mass="16200">MDGGLRSYGYDLDFDSQHGLVSSYGGTAADWLEDDNNHVFIFNLPGVSIENVRMRMVGTDVFELTGEYSSFTSEDKHFLSGLNVRQHIKERPTGSFVRRFQLLGEIRVEEATFFIQDGVLRVTLPKRRIRRIRNIPIIAKF</sequence>
<dbReference type="EMBL" id="CM035423">
    <property type="protein sequence ID" value="KAH7365841.1"/>
    <property type="molecule type" value="Genomic_DNA"/>
</dbReference>
<dbReference type="CDD" id="cd06464">
    <property type="entry name" value="ACD_sHsps-like"/>
    <property type="match status" value="1"/>
</dbReference>
<evidence type="ECO:0000313" key="6">
    <source>
        <dbReference type="Proteomes" id="UP000825935"/>
    </source>
</evidence>
<dbReference type="InterPro" id="IPR002068">
    <property type="entry name" value="A-crystallin/Hsp20_dom"/>
</dbReference>
<gene>
    <name evidence="5" type="ORF">KP509_18G048700</name>
</gene>
<comment type="caution">
    <text evidence="5">The sequence shown here is derived from an EMBL/GenBank/DDBJ whole genome shotgun (WGS) entry which is preliminary data.</text>
</comment>
<organism evidence="5 6">
    <name type="scientific">Ceratopteris richardii</name>
    <name type="common">Triangle waterfern</name>
    <dbReference type="NCBI Taxonomy" id="49495"/>
    <lineage>
        <taxon>Eukaryota</taxon>
        <taxon>Viridiplantae</taxon>
        <taxon>Streptophyta</taxon>
        <taxon>Embryophyta</taxon>
        <taxon>Tracheophyta</taxon>
        <taxon>Polypodiopsida</taxon>
        <taxon>Polypodiidae</taxon>
        <taxon>Polypodiales</taxon>
        <taxon>Pteridineae</taxon>
        <taxon>Pteridaceae</taxon>
        <taxon>Parkerioideae</taxon>
        <taxon>Ceratopteris</taxon>
    </lineage>
</organism>
<evidence type="ECO:0000259" key="4">
    <source>
        <dbReference type="PROSITE" id="PS01031"/>
    </source>
</evidence>